<dbReference type="InterPro" id="IPR035979">
    <property type="entry name" value="RBD_domain_sf"/>
</dbReference>
<proteinExistence type="predicted"/>
<dbReference type="GO" id="GO:0000398">
    <property type="term" value="P:mRNA splicing, via spliceosome"/>
    <property type="evidence" value="ECO:0007669"/>
    <property type="project" value="TreeGrafter"/>
</dbReference>
<dbReference type="Gene3D" id="3.30.70.330">
    <property type="match status" value="1"/>
</dbReference>
<dbReference type="Proteomes" id="UP000504637">
    <property type="component" value="Unplaced"/>
</dbReference>
<evidence type="ECO:0008006" key="6">
    <source>
        <dbReference type="Google" id="ProtNLM"/>
    </source>
</evidence>
<feature type="compositionally biased region" description="Basic and acidic residues" evidence="3">
    <location>
        <begin position="470"/>
        <end position="481"/>
    </location>
</feature>
<feature type="compositionally biased region" description="Low complexity" evidence="3">
    <location>
        <begin position="540"/>
        <end position="554"/>
    </location>
</feature>
<evidence type="ECO:0000313" key="4">
    <source>
        <dbReference type="Proteomes" id="UP000504637"/>
    </source>
</evidence>
<reference evidence="5" key="2">
    <citation type="submission" date="2020-04" db="EMBL/GenBank/DDBJ databases">
        <authorList>
            <consortium name="NCBI Genome Project"/>
        </authorList>
    </citation>
    <scope>NUCLEOTIDE SEQUENCE</scope>
    <source>
        <strain evidence="5">CBS 342.82</strain>
    </source>
</reference>
<dbReference type="AlphaFoldDB" id="A0A6J3LTI2"/>
<dbReference type="RefSeq" id="XP_033456126.1">
    <property type="nucleotide sequence ID" value="XM_033607115.1"/>
</dbReference>
<feature type="non-terminal residue" evidence="5">
    <location>
        <position position="574"/>
    </location>
</feature>
<keyword evidence="2" id="KW-0539">Nucleus</keyword>
<feature type="region of interest" description="Disordered" evidence="3">
    <location>
        <begin position="526"/>
        <end position="574"/>
    </location>
</feature>
<dbReference type="PANTHER" id="PTHR13948">
    <property type="entry name" value="RNA-BINDING PROTEIN"/>
    <property type="match status" value="1"/>
</dbReference>
<feature type="compositionally biased region" description="Basic and acidic residues" evidence="3">
    <location>
        <begin position="308"/>
        <end position="320"/>
    </location>
</feature>
<feature type="region of interest" description="Disordered" evidence="3">
    <location>
        <begin position="470"/>
        <end position="514"/>
    </location>
</feature>
<dbReference type="PANTHER" id="PTHR13948:SF3">
    <property type="entry name" value="FI21118P1"/>
    <property type="match status" value="1"/>
</dbReference>
<evidence type="ECO:0000256" key="2">
    <source>
        <dbReference type="ARBA" id="ARBA00023242"/>
    </source>
</evidence>
<feature type="region of interest" description="Disordered" evidence="3">
    <location>
        <begin position="291"/>
        <end position="320"/>
    </location>
</feature>
<dbReference type="GO" id="GO:0005634">
    <property type="term" value="C:nucleus"/>
    <property type="evidence" value="ECO:0007669"/>
    <property type="project" value="UniProtKB-SubCell"/>
</dbReference>
<protein>
    <recommendedName>
        <fullName evidence="6">RRM domain-containing protein</fullName>
    </recommendedName>
</protein>
<dbReference type="InterPro" id="IPR012677">
    <property type="entry name" value="Nucleotide-bd_a/b_plait_sf"/>
</dbReference>
<reference evidence="5" key="3">
    <citation type="submission" date="2025-08" db="UniProtKB">
        <authorList>
            <consortium name="RefSeq"/>
        </authorList>
    </citation>
    <scope>IDENTIFICATION</scope>
    <source>
        <strain evidence="5">CBS 342.82</strain>
    </source>
</reference>
<feature type="region of interest" description="Disordered" evidence="3">
    <location>
        <begin position="16"/>
        <end position="131"/>
    </location>
</feature>
<reference evidence="5" key="1">
    <citation type="submission" date="2020-01" db="EMBL/GenBank/DDBJ databases">
        <authorList>
            <consortium name="DOE Joint Genome Institute"/>
            <person name="Haridas S."/>
            <person name="Albert R."/>
            <person name="Binder M."/>
            <person name="Bloem J."/>
            <person name="Labutti K."/>
            <person name="Salamov A."/>
            <person name="Andreopoulos B."/>
            <person name="Baker S.E."/>
            <person name="Barry K."/>
            <person name="Bills G."/>
            <person name="Bluhm B.H."/>
            <person name="Cannon C."/>
            <person name="Castanera R."/>
            <person name="Culley D.E."/>
            <person name="Daum C."/>
            <person name="Ezra D."/>
            <person name="Gonzalez J.B."/>
            <person name="Henrissat B."/>
            <person name="Kuo A."/>
            <person name="Liang C."/>
            <person name="Lipzen A."/>
            <person name="Lutzoni F."/>
            <person name="Magnuson J."/>
            <person name="Mondo S."/>
            <person name="Nolan M."/>
            <person name="Ohm R."/>
            <person name="Pangilinan J."/>
            <person name="Park H.-J."/>
            <person name="Ramirez L."/>
            <person name="Alfaro M."/>
            <person name="Sun H."/>
            <person name="Tritt A."/>
            <person name="Yoshinaga Y."/>
            <person name="Zwiers L.-H."/>
            <person name="Turgeon B.G."/>
            <person name="Goodwin S.B."/>
            <person name="Spatafora J.W."/>
            <person name="Crous P.W."/>
            <person name="Grigoriev I.V."/>
        </authorList>
    </citation>
    <scope>NUCLEOTIDE SEQUENCE</scope>
    <source>
        <strain evidence="5">CBS 342.82</strain>
    </source>
</reference>
<dbReference type="GO" id="GO:0003723">
    <property type="term" value="F:RNA binding"/>
    <property type="evidence" value="ECO:0007669"/>
    <property type="project" value="TreeGrafter"/>
</dbReference>
<gene>
    <name evidence="5" type="ORF">K489DRAFT_404335</name>
</gene>
<keyword evidence="4" id="KW-1185">Reference proteome</keyword>
<evidence type="ECO:0000256" key="1">
    <source>
        <dbReference type="ARBA" id="ARBA00004123"/>
    </source>
</evidence>
<name>A0A6J3LTI2_9PEZI</name>
<evidence type="ECO:0000256" key="3">
    <source>
        <dbReference type="SAM" id="MobiDB-lite"/>
    </source>
</evidence>
<feature type="compositionally biased region" description="Basic and acidic residues" evidence="3">
    <location>
        <begin position="28"/>
        <end position="42"/>
    </location>
</feature>
<sequence length="574" mass="64506">MSDSDIIYYGCAPCGRNQRLHEASSPPAKDHSNRPQYDQEREGGDDDEFHFRGASRRDRSIGHVQEYRDPPRQGYNDRDYHQSSRDTYRHSSSSDRNHGRGWSDRDYVVREPTPPFQVQHPTGEDDIAQGPDSQSSILLIRRLKPSTNRQVLIKGLNKKLCRDEHESEDELGAHPRSLRAIYFICDPHTDQSLTYAFVEFHSVADARSALRKAEVLGEQCTVSSQRFVVDFADLNAFPISDKSSLQFRDDVRTKIFRTYRDQRYYTSHELVNEELPPGYELPQIDDAPKTMAPSATTVEAPTLKKRAKESDKSAEPKVKKAKIETTLPGQFTTWTRKQAELRAEEAMDLDPASTNIDARQSFLILTRMSTAGEAESAENSTSEPPEDPQIHAICFLCATSFPQSNVIAHLTQSPLHRQRLEDTHMLDSAYTLMKSLNVSAEQTYKVPHDLITNAGESGQEYLDRAKLRREAEKQRRRELKAQAKSAPKIRMVLGGNGNNNTNNTNNADENDHASSLLTTGLGASMLQKQGWGKPPGPSTSAAPQQQRNPSSSSRLPEQNMYAAGVGLGHEDSKR</sequence>
<dbReference type="SUPFAM" id="SSF54928">
    <property type="entry name" value="RNA-binding domain, RBD"/>
    <property type="match status" value="1"/>
</dbReference>
<feature type="compositionally biased region" description="Basic and acidic residues" evidence="3">
    <location>
        <begin position="49"/>
        <end position="109"/>
    </location>
</feature>
<organism evidence="5">
    <name type="scientific">Dissoconium aciculare CBS 342.82</name>
    <dbReference type="NCBI Taxonomy" id="1314786"/>
    <lineage>
        <taxon>Eukaryota</taxon>
        <taxon>Fungi</taxon>
        <taxon>Dikarya</taxon>
        <taxon>Ascomycota</taxon>
        <taxon>Pezizomycotina</taxon>
        <taxon>Dothideomycetes</taxon>
        <taxon>Dothideomycetidae</taxon>
        <taxon>Mycosphaerellales</taxon>
        <taxon>Dissoconiaceae</taxon>
        <taxon>Dissoconium</taxon>
    </lineage>
</organism>
<dbReference type="OrthoDB" id="29221at2759"/>
<dbReference type="GeneID" id="54364915"/>
<evidence type="ECO:0000313" key="5">
    <source>
        <dbReference type="RefSeq" id="XP_033456126.1"/>
    </source>
</evidence>
<comment type="subcellular location">
    <subcellularLocation>
        <location evidence="1">Nucleus</location>
    </subcellularLocation>
</comment>
<accession>A0A6J3LTI2</accession>